<evidence type="ECO:0000313" key="11">
    <source>
        <dbReference type="Proteomes" id="UP000019374"/>
    </source>
</evidence>
<keyword evidence="5" id="KW-0560">Oxidoreductase</keyword>
<dbReference type="PANTHER" id="PTHR47356:SF2">
    <property type="entry name" value="FAD-BINDING DOMAIN-CONTAINING PROTEIN-RELATED"/>
    <property type="match status" value="1"/>
</dbReference>
<proteinExistence type="inferred from homology"/>
<dbReference type="GO" id="GO:0071949">
    <property type="term" value="F:FAD binding"/>
    <property type="evidence" value="ECO:0007669"/>
    <property type="project" value="InterPro"/>
</dbReference>
<feature type="region of interest" description="Disordered" evidence="7">
    <location>
        <begin position="1"/>
        <end position="32"/>
    </location>
</feature>
<dbReference type="Proteomes" id="UP000019374">
    <property type="component" value="Unassembled WGS sequence"/>
</dbReference>
<dbReference type="InterPro" id="IPR002938">
    <property type="entry name" value="FAD-bd"/>
</dbReference>
<dbReference type="Pfam" id="PF01494">
    <property type="entry name" value="FAD_binding_3"/>
    <property type="match status" value="1"/>
</dbReference>
<dbReference type="eggNOG" id="KOG2614">
    <property type="taxonomic scope" value="Eukaryota"/>
</dbReference>
<evidence type="ECO:0000256" key="1">
    <source>
        <dbReference type="ARBA" id="ARBA00001974"/>
    </source>
</evidence>
<evidence type="ECO:0000256" key="8">
    <source>
        <dbReference type="SAM" id="Phobius"/>
    </source>
</evidence>
<evidence type="ECO:0000256" key="4">
    <source>
        <dbReference type="ARBA" id="ARBA00022827"/>
    </source>
</evidence>
<evidence type="ECO:0000256" key="2">
    <source>
        <dbReference type="ARBA" id="ARBA00007992"/>
    </source>
</evidence>
<keyword evidence="8" id="KW-0472">Membrane</keyword>
<feature type="compositionally biased region" description="Basic and acidic residues" evidence="7">
    <location>
        <begin position="1"/>
        <end position="13"/>
    </location>
</feature>
<name>T5ABV9_OPHSC</name>
<evidence type="ECO:0000256" key="3">
    <source>
        <dbReference type="ARBA" id="ARBA00022630"/>
    </source>
</evidence>
<feature type="domain" description="FAD-binding" evidence="9">
    <location>
        <begin position="39"/>
        <end position="376"/>
    </location>
</feature>
<keyword evidence="6 10" id="KW-0503">Monooxygenase</keyword>
<reference evidence="10 11" key="1">
    <citation type="journal article" date="2013" name="Chin. Sci. Bull.">
        <title>Genome survey uncovers the secrets of sex and lifestyle in caterpillar fungus.</title>
        <authorList>
            <person name="Hu X."/>
            <person name="Zhang Y."/>
            <person name="Xiao G."/>
            <person name="Zheng P."/>
            <person name="Xia Y."/>
            <person name="Zhang X."/>
            <person name="St Leger R.J."/>
            <person name="Liu X."/>
            <person name="Wang C."/>
        </authorList>
    </citation>
    <scope>NUCLEOTIDE SEQUENCE [LARGE SCALE GENOMIC DNA]</scope>
    <source>
        <strain evidence="11">Co18 / CGMCC 3.14243</strain>
        <tissue evidence="10">Fruit-body</tissue>
    </source>
</reference>
<dbReference type="OrthoDB" id="10029326at2759"/>
<dbReference type="PANTHER" id="PTHR47356">
    <property type="entry name" value="FAD-DEPENDENT MONOOXYGENASE ASQG-RELATED"/>
    <property type="match status" value="1"/>
</dbReference>
<sequence>MGHDTTCRREGRTHGKVQFNSSKTRQTPPESSAAMDHFKVMIVGGSVAGLTLANLLERLGIDFIVLEARAEIASCTGPAIVWQPSELRILQRLGCVEDMLRVSTPFGTVTTRTGDGCVLYSHRVECHFGQRYDAVMTDGHKAVRALYNNLGSKNKVLTGQRVAHAEHVGHQVRLYTDEGRSFQADIAIGADGIHGIVGQEMQRMAMAATCRKDAALESSLTFDRVCMHGKSSPTGDLKASQVHLLHKKDVSCTVVVGLDDTPYWYLTFKLAKAYAGHRLPRCPRQYERALVAQEAETLVTSTVRFKQLYDNALFSHTASSPSHVMRTWHLGRFMVMGGSAHKVRRPQPRRGLGGNHAVESAAALADNLSSALAKTRSRVSMHQIEAVFTKTTALRPARSDKTGPSKSVSFGDGMAGHPQPGWLYWLTTIAAYLVIWLLGLSSTMPGKEHRQGAAIVDEAQLHASSIDSHASHAPTLGLGLQRHVTETVVLATWTIESFRIRNRSSPTRAAPYLGLITTPFGTKTTLLGAGAMFLVDSLVTGNPRRWRPTATFVPRSRAKALLPVILSTGTLVALSAWLRAGVAANCVVWALYPVHLCFWQRRFSGSISEDLDACSTEARHESLAHLRRVYILLGLAASSFHLAAVYHVLQSREVLVDDAPCPLRRPLGLTLRDISWDASILSWFLLAWNLCSVLAVGRAGIRRVRTIKLLLVMSFGSVVIGPEATAMCCSYWTESSVAFGMGQGRRAGEGTCWDSCWGPKGDNRRVDV</sequence>
<keyword evidence="4" id="KW-0274">FAD</keyword>
<protein>
    <submittedName>
        <fullName evidence="10">Monooxygenase</fullName>
    </submittedName>
</protein>
<evidence type="ECO:0000259" key="9">
    <source>
        <dbReference type="Pfam" id="PF01494"/>
    </source>
</evidence>
<dbReference type="EMBL" id="KE653559">
    <property type="protein sequence ID" value="EQK99211.1"/>
    <property type="molecule type" value="Genomic_DNA"/>
</dbReference>
<comment type="similarity">
    <text evidence="2">Belongs to the paxM FAD-dependent monooxygenase family.</text>
</comment>
<dbReference type="Gene3D" id="3.50.50.60">
    <property type="entry name" value="FAD/NAD(P)-binding domain"/>
    <property type="match status" value="1"/>
</dbReference>
<organism evidence="10 11">
    <name type="scientific">Ophiocordyceps sinensis (strain Co18 / CGMCC 3.14243)</name>
    <name type="common">Yarsagumba caterpillar fungus</name>
    <name type="synonym">Hirsutella sinensis</name>
    <dbReference type="NCBI Taxonomy" id="911162"/>
    <lineage>
        <taxon>Eukaryota</taxon>
        <taxon>Fungi</taxon>
        <taxon>Dikarya</taxon>
        <taxon>Ascomycota</taxon>
        <taxon>Pezizomycotina</taxon>
        <taxon>Sordariomycetes</taxon>
        <taxon>Hypocreomycetidae</taxon>
        <taxon>Hypocreales</taxon>
        <taxon>Ophiocordycipitaceae</taxon>
        <taxon>Ophiocordyceps</taxon>
    </lineage>
</organism>
<dbReference type="HOGENOM" id="CLU_009665_12_0_1"/>
<dbReference type="GO" id="GO:0004497">
    <property type="term" value="F:monooxygenase activity"/>
    <property type="evidence" value="ECO:0007669"/>
    <property type="project" value="UniProtKB-KW"/>
</dbReference>
<feature type="transmembrane region" description="Helical" evidence="8">
    <location>
        <begin position="680"/>
        <end position="697"/>
    </location>
</feature>
<feature type="transmembrane region" description="Helical" evidence="8">
    <location>
        <begin position="582"/>
        <end position="599"/>
    </location>
</feature>
<keyword evidence="8" id="KW-0812">Transmembrane</keyword>
<keyword evidence="3" id="KW-0285">Flavoprotein</keyword>
<dbReference type="SUPFAM" id="SSF51905">
    <property type="entry name" value="FAD/NAD(P)-binding domain"/>
    <property type="match status" value="1"/>
</dbReference>
<dbReference type="InterPro" id="IPR036188">
    <property type="entry name" value="FAD/NAD-bd_sf"/>
</dbReference>
<evidence type="ECO:0000256" key="6">
    <source>
        <dbReference type="ARBA" id="ARBA00023033"/>
    </source>
</evidence>
<dbReference type="PRINTS" id="PR00420">
    <property type="entry name" value="RNGMNOXGNASE"/>
</dbReference>
<evidence type="ECO:0000313" key="10">
    <source>
        <dbReference type="EMBL" id="EQK99211.1"/>
    </source>
</evidence>
<feature type="compositionally biased region" description="Polar residues" evidence="7">
    <location>
        <begin position="18"/>
        <end position="30"/>
    </location>
</feature>
<evidence type="ECO:0000256" key="5">
    <source>
        <dbReference type="ARBA" id="ARBA00023002"/>
    </source>
</evidence>
<gene>
    <name evidence="10" type="ORF">OCS_05071</name>
</gene>
<feature type="transmembrane region" description="Helical" evidence="8">
    <location>
        <begin position="422"/>
        <end position="440"/>
    </location>
</feature>
<accession>T5ABV9</accession>
<dbReference type="InterPro" id="IPR050562">
    <property type="entry name" value="FAD_mOase_fung"/>
</dbReference>
<keyword evidence="8" id="KW-1133">Transmembrane helix</keyword>
<evidence type="ECO:0000256" key="7">
    <source>
        <dbReference type="SAM" id="MobiDB-lite"/>
    </source>
</evidence>
<dbReference type="AlphaFoldDB" id="T5ABV9"/>
<feature type="transmembrane region" description="Helical" evidence="8">
    <location>
        <begin position="629"/>
        <end position="649"/>
    </location>
</feature>
<comment type="cofactor">
    <cofactor evidence="1">
        <name>FAD</name>
        <dbReference type="ChEBI" id="CHEBI:57692"/>
    </cofactor>
</comment>